<name>L1IZF7_GUITC</name>
<feature type="compositionally biased region" description="Basic and acidic residues" evidence="2">
    <location>
        <begin position="545"/>
        <end position="558"/>
    </location>
</feature>
<feature type="compositionally biased region" description="Basic and acidic residues" evidence="2">
    <location>
        <begin position="431"/>
        <end position="441"/>
    </location>
</feature>
<evidence type="ECO:0000256" key="3">
    <source>
        <dbReference type="SAM" id="Phobius"/>
    </source>
</evidence>
<feature type="compositionally biased region" description="Low complexity" evidence="2">
    <location>
        <begin position="718"/>
        <end position="728"/>
    </location>
</feature>
<feature type="compositionally biased region" description="Basic and acidic residues" evidence="2">
    <location>
        <begin position="484"/>
        <end position="498"/>
    </location>
</feature>
<proteinExistence type="predicted"/>
<evidence type="ECO:0000313" key="4">
    <source>
        <dbReference type="EMBL" id="EKX41658.1"/>
    </source>
</evidence>
<feature type="compositionally biased region" description="Basic and acidic residues" evidence="2">
    <location>
        <begin position="939"/>
        <end position="952"/>
    </location>
</feature>
<sequence length="1050" mass="121026">MPRDSRQEQRKLPAPAGWMQAEFTGVTSDTERSRTKEDIRRLELAWQMRINLDLEEVEKAEEEIKKMQEQVGICSGALSRIAEEVRQQQQLVAPFQKRMKGILIELERLQEERRSIREEEEEVRKGPTLEDRNKRTMEFSSLVQYGRPDDAEHLIRSIESEFETNVAGAEAKFAMLMNKPNISKTGLKKATNDQSALLRAEKQTIQRISEINKLKPLIEQHAEKKEGVRERAREVEEKMRRLEHDLSIVKRQSESLRRTMVELKRTEAAQRKEYDAKLQERNKIRMKVERLRQDVKAEMAERNKQRERYRFLIAQEREMQLRHLLRQSQLSGSDQQELDQVQQELVEASRAKEEAEAHARMIQASLANYERLREEVEGRRQKQNGGGGEERDGRRLTTGAKETRRSEEVQNEPDEGELLGIPIAGWNSGERSQEEGWREDLPGVGGVPDAADVGQKVEEEYEMLQEEEWNLGEGRMEEEENREEELGSKEVGREEEKSYAPAAYDGGYEIVQEEDQGADKSRKLELLLEDEDFEEELERKLQKFRQQLEDEKRAEEREKRRKEKLRAKLAMKREQQRAYQEESEEEEEEEEEEGGRNHMDPSSLAAKKKQEEQEKHEDDESRSYGGRRSTSRSRKKGKHGRRRGADSGSEYESGAESVDPGTHASSSAARHAMVERSRKKEAEKRRRRQLWTLLAFAIAIGVICWMVGISFLDPDATRPSSSRSRSSPPLSPERKGMKPLASVEIRGEEDAGRKTMMHIYHGPEEVEGVEEDVDRFMQAMRIPSSYREQLLQSAFNALDSALQDGGWEEEEEEEDVGTRGRRSSPTGQPLAMLRIQSREDPSQSLELPLFHDGSDRKGVEEDVDRFISSHGFDPQLRSQLVKGALDALRGQSEGRSFSAPAGFQQGNSFGEKFEDFEDEADEGEEGGGEREEEEEEEQPREQPRRTGKKEPPMRQQQNEGEEEGEFAEEDEEHELFPKAARKVPRKQLGSVKLRQEQGGAQLLFPFFSDSDEKSLMAEAREFARSHNIKSSQVPSIVAAALKKLKKKRKG</sequence>
<dbReference type="PANTHER" id="PTHR35711:SF1">
    <property type="entry name" value="ECTODERMAL, ISOFORM F"/>
    <property type="match status" value="1"/>
</dbReference>
<dbReference type="STRING" id="905079.L1IZF7"/>
<keyword evidence="1" id="KW-0175">Coiled coil</keyword>
<feature type="compositionally biased region" description="Acidic residues" evidence="2">
    <location>
        <begin position="959"/>
        <end position="973"/>
    </location>
</feature>
<feature type="compositionally biased region" description="Basic residues" evidence="2">
    <location>
        <begin position="559"/>
        <end position="570"/>
    </location>
</feature>
<accession>L1IZF7</accession>
<feature type="compositionally biased region" description="Acidic residues" evidence="2">
    <location>
        <begin position="914"/>
        <end position="938"/>
    </location>
</feature>
<evidence type="ECO:0000256" key="1">
    <source>
        <dbReference type="SAM" id="Coils"/>
    </source>
</evidence>
<dbReference type="HOGENOM" id="CLU_291105_0_0_1"/>
<feature type="compositionally biased region" description="Acidic residues" evidence="2">
    <location>
        <begin position="465"/>
        <end position="483"/>
    </location>
</feature>
<reference evidence="4 6" key="1">
    <citation type="journal article" date="2012" name="Nature">
        <title>Algal genomes reveal evolutionary mosaicism and the fate of nucleomorphs.</title>
        <authorList>
            <consortium name="DOE Joint Genome Institute"/>
            <person name="Curtis B.A."/>
            <person name="Tanifuji G."/>
            <person name="Burki F."/>
            <person name="Gruber A."/>
            <person name="Irimia M."/>
            <person name="Maruyama S."/>
            <person name="Arias M.C."/>
            <person name="Ball S.G."/>
            <person name="Gile G.H."/>
            <person name="Hirakawa Y."/>
            <person name="Hopkins J.F."/>
            <person name="Kuo A."/>
            <person name="Rensing S.A."/>
            <person name="Schmutz J."/>
            <person name="Symeonidi A."/>
            <person name="Elias M."/>
            <person name="Eveleigh R.J."/>
            <person name="Herman E.K."/>
            <person name="Klute M.J."/>
            <person name="Nakayama T."/>
            <person name="Obornik M."/>
            <person name="Reyes-Prieto A."/>
            <person name="Armbrust E.V."/>
            <person name="Aves S.J."/>
            <person name="Beiko R.G."/>
            <person name="Coutinho P."/>
            <person name="Dacks J.B."/>
            <person name="Durnford D.G."/>
            <person name="Fast N.M."/>
            <person name="Green B.R."/>
            <person name="Grisdale C.J."/>
            <person name="Hempel F."/>
            <person name="Henrissat B."/>
            <person name="Hoppner M.P."/>
            <person name="Ishida K."/>
            <person name="Kim E."/>
            <person name="Koreny L."/>
            <person name="Kroth P.G."/>
            <person name="Liu Y."/>
            <person name="Malik S.B."/>
            <person name="Maier U.G."/>
            <person name="McRose D."/>
            <person name="Mock T."/>
            <person name="Neilson J.A."/>
            <person name="Onodera N.T."/>
            <person name="Poole A.M."/>
            <person name="Pritham E.J."/>
            <person name="Richards T.A."/>
            <person name="Rocap G."/>
            <person name="Roy S.W."/>
            <person name="Sarai C."/>
            <person name="Schaack S."/>
            <person name="Shirato S."/>
            <person name="Slamovits C.H."/>
            <person name="Spencer D.F."/>
            <person name="Suzuki S."/>
            <person name="Worden A.Z."/>
            <person name="Zauner S."/>
            <person name="Barry K."/>
            <person name="Bell C."/>
            <person name="Bharti A.K."/>
            <person name="Crow J.A."/>
            <person name="Grimwood J."/>
            <person name="Kramer R."/>
            <person name="Lindquist E."/>
            <person name="Lucas S."/>
            <person name="Salamov A."/>
            <person name="McFadden G.I."/>
            <person name="Lane C.E."/>
            <person name="Keeling P.J."/>
            <person name="Gray M.W."/>
            <person name="Grigoriev I.V."/>
            <person name="Archibald J.M."/>
        </authorList>
    </citation>
    <scope>NUCLEOTIDE SEQUENCE</scope>
    <source>
        <strain evidence="4 6">CCMP2712</strain>
    </source>
</reference>
<reference evidence="6" key="2">
    <citation type="submission" date="2012-11" db="EMBL/GenBank/DDBJ databases">
        <authorList>
            <person name="Kuo A."/>
            <person name="Curtis B.A."/>
            <person name="Tanifuji G."/>
            <person name="Burki F."/>
            <person name="Gruber A."/>
            <person name="Irimia M."/>
            <person name="Maruyama S."/>
            <person name="Arias M.C."/>
            <person name="Ball S.G."/>
            <person name="Gile G.H."/>
            <person name="Hirakawa Y."/>
            <person name="Hopkins J.F."/>
            <person name="Rensing S.A."/>
            <person name="Schmutz J."/>
            <person name="Symeonidi A."/>
            <person name="Elias M."/>
            <person name="Eveleigh R.J."/>
            <person name="Herman E.K."/>
            <person name="Klute M.J."/>
            <person name="Nakayama T."/>
            <person name="Obornik M."/>
            <person name="Reyes-Prieto A."/>
            <person name="Armbrust E.V."/>
            <person name="Aves S.J."/>
            <person name="Beiko R.G."/>
            <person name="Coutinho P."/>
            <person name="Dacks J.B."/>
            <person name="Durnford D.G."/>
            <person name="Fast N.M."/>
            <person name="Green B.R."/>
            <person name="Grisdale C."/>
            <person name="Hempe F."/>
            <person name="Henrissat B."/>
            <person name="Hoppner M.P."/>
            <person name="Ishida K.-I."/>
            <person name="Kim E."/>
            <person name="Koreny L."/>
            <person name="Kroth P.G."/>
            <person name="Liu Y."/>
            <person name="Malik S.-B."/>
            <person name="Maier U.G."/>
            <person name="McRose D."/>
            <person name="Mock T."/>
            <person name="Neilson J.A."/>
            <person name="Onodera N.T."/>
            <person name="Poole A.M."/>
            <person name="Pritham E.J."/>
            <person name="Richards T.A."/>
            <person name="Rocap G."/>
            <person name="Roy S.W."/>
            <person name="Sarai C."/>
            <person name="Schaack S."/>
            <person name="Shirato S."/>
            <person name="Slamovits C.H."/>
            <person name="Spencer D.F."/>
            <person name="Suzuki S."/>
            <person name="Worden A.Z."/>
            <person name="Zauner S."/>
            <person name="Barry K."/>
            <person name="Bell C."/>
            <person name="Bharti A.K."/>
            <person name="Crow J.A."/>
            <person name="Grimwood J."/>
            <person name="Kramer R."/>
            <person name="Lindquist E."/>
            <person name="Lucas S."/>
            <person name="Salamov A."/>
            <person name="McFadden G.I."/>
            <person name="Lane C.E."/>
            <person name="Keeling P.J."/>
            <person name="Gray M.W."/>
            <person name="Grigoriev I.V."/>
            <person name="Archibald J.M."/>
        </authorList>
    </citation>
    <scope>NUCLEOTIDE SEQUENCE</scope>
    <source>
        <strain evidence="6">CCMP2712</strain>
    </source>
</reference>
<feature type="region of interest" description="Disordered" evidence="2">
    <location>
        <begin position="804"/>
        <end position="856"/>
    </location>
</feature>
<keyword evidence="3" id="KW-0472">Membrane</keyword>
<feature type="coiled-coil region" evidence="1">
    <location>
        <begin position="50"/>
        <end position="126"/>
    </location>
</feature>
<feature type="compositionally biased region" description="Basic and acidic residues" evidence="2">
    <location>
        <begin position="388"/>
        <end position="408"/>
    </location>
</feature>
<dbReference type="GeneID" id="17298261"/>
<evidence type="ECO:0000313" key="6">
    <source>
        <dbReference type="Proteomes" id="UP000011087"/>
    </source>
</evidence>
<gene>
    <name evidence="4" type="ORF">GUITHDRAFT_112364</name>
</gene>
<feature type="compositionally biased region" description="Basic residues" evidence="2">
    <location>
        <begin position="629"/>
        <end position="642"/>
    </location>
</feature>
<organism evidence="4">
    <name type="scientific">Guillardia theta (strain CCMP2712)</name>
    <name type="common">Cryptophyte</name>
    <dbReference type="NCBI Taxonomy" id="905079"/>
    <lineage>
        <taxon>Eukaryota</taxon>
        <taxon>Cryptophyceae</taxon>
        <taxon>Pyrenomonadales</taxon>
        <taxon>Geminigeraceae</taxon>
        <taxon>Guillardia</taxon>
    </lineage>
</organism>
<dbReference type="PANTHER" id="PTHR35711">
    <property type="entry name" value="EXPRESSED PROTEIN"/>
    <property type="match status" value="1"/>
</dbReference>
<dbReference type="AlphaFoldDB" id="L1IZF7"/>
<evidence type="ECO:0000256" key="2">
    <source>
        <dbReference type="SAM" id="MobiDB-lite"/>
    </source>
</evidence>
<dbReference type="Proteomes" id="UP000011087">
    <property type="component" value="Unassembled WGS sequence"/>
</dbReference>
<dbReference type="EMBL" id="JH993022">
    <property type="protein sequence ID" value="EKX41658.1"/>
    <property type="molecule type" value="Genomic_DNA"/>
</dbReference>
<feature type="compositionally biased region" description="Acidic residues" evidence="2">
    <location>
        <begin position="806"/>
        <end position="815"/>
    </location>
</feature>
<evidence type="ECO:0000313" key="5">
    <source>
        <dbReference type="EnsemblProtists" id="EKX41658"/>
    </source>
</evidence>
<feature type="region of interest" description="Disordered" evidence="2">
    <location>
        <begin position="545"/>
        <end position="684"/>
    </location>
</feature>
<dbReference type="RefSeq" id="XP_005828638.1">
    <property type="nucleotide sequence ID" value="XM_005828581.1"/>
</dbReference>
<protein>
    <submittedName>
        <fullName evidence="4 5">Uncharacterized protein</fullName>
    </submittedName>
</protein>
<keyword evidence="3" id="KW-0812">Transmembrane</keyword>
<feature type="region of interest" description="Disordered" evidence="2">
    <location>
        <begin position="373"/>
        <end position="450"/>
    </location>
</feature>
<feature type="transmembrane region" description="Helical" evidence="3">
    <location>
        <begin position="690"/>
        <end position="712"/>
    </location>
</feature>
<keyword evidence="6" id="KW-1185">Reference proteome</keyword>
<feature type="region of interest" description="Disordered" evidence="2">
    <location>
        <begin position="465"/>
        <end position="523"/>
    </location>
</feature>
<dbReference type="PaxDb" id="55529-EKX41658"/>
<feature type="compositionally biased region" description="Basic and acidic residues" evidence="2">
    <location>
        <begin position="672"/>
        <end position="684"/>
    </location>
</feature>
<reference evidence="5" key="3">
    <citation type="submission" date="2015-06" db="UniProtKB">
        <authorList>
            <consortium name="EnsemblProtists"/>
        </authorList>
    </citation>
    <scope>IDENTIFICATION</scope>
</reference>
<feature type="compositionally biased region" description="Basic and acidic residues" evidence="2">
    <location>
        <begin position="608"/>
        <end position="622"/>
    </location>
</feature>
<feature type="region of interest" description="Disordered" evidence="2">
    <location>
        <begin position="891"/>
        <end position="984"/>
    </location>
</feature>
<dbReference type="EnsemblProtists" id="EKX41658">
    <property type="protein sequence ID" value="EKX41658"/>
    <property type="gene ID" value="GUITHDRAFT_112364"/>
</dbReference>
<dbReference type="KEGG" id="gtt:GUITHDRAFT_112364"/>
<keyword evidence="3" id="KW-1133">Transmembrane helix</keyword>
<feature type="compositionally biased region" description="Acidic residues" evidence="2">
    <location>
        <begin position="581"/>
        <end position="593"/>
    </location>
</feature>
<feature type="compositionally biased region" description="Basic and acidic residues" evidence="2">
    <location>
        <begin position="571"/>
        <end position="580"/>
    </location>
</feature>
<feature type="coiled-coil region" evidence="1">
    <location>
        <begin position="218"/>
        <end position="308"/>
    </location>
</feature>
<feature type="region of interest" description="Disordered" evidence="2">
    <location>
        <begin position="715"/>
        <end position="740"/>
    </location>
</feature>